<accession>A0ACC2M289</accession>
<dbReference type="EMBL" id="CM056813">
    <property type="protein sequence ID" value="KAJ8639896.1"/>
    <property type="molecule type" value="Genomic_DNA"/>
</dbReference>
<name>A0ACC2M289_PERAE</name>
<proteinExistence type="predicted"/>
<evidence type="ECO:0000313" key="1">
    <source>
        <dbReference type="EMBL" id="KAJ8639896.1"/>
    </source>
</evidence>
<gene>
    <name evidence="1" type="ORF">MRB53_016590</name>
</gene>
<sequence>MQSYFNIELESSRSFTEQMFCPVTYTDVDIVPMRHAIDVRLCATKKRMSVTSLSKDPRSFSMPSCHYHMSMILHSVVGPSGEQSNNQSPLVPMNTMCGQQPLFLFWGERPSVDSGIKKAFGHLCRCMPRVLDEVESIRTSRQQDIDG</sequence>
<dbReference type="Proteomes" id="UP001234297">
    <property type="component" value="Chromosome 5"/>
</dbReference>
<comment type="caution">
    <text evidence="1">The sequence shown here is derived from an EMBL/GenBank/DDBJ whole genome shotgun (WGS) entry which is preliminary data.</text>
</comment>
<protein>
    <submittedName>
        <fullName evidence="1">Uncharacterized protein</fullName>
    </submittedName>
</protein>
<keyword evidence="2" id="KW-1185">Reference proteome</keyword>
<organism evidence="1 2">
    <name type="scientific">Persea americana</name>
    <name type="common">Avocado</name>
    <dbReference type="NCBI Taxonomy" id="3435"/>
    <lineage>
        <taxon>Eukaryota</taxon>
        <taxon>Viridiplantae</taxon>
        <taxon>Streptophyta</taxon>
        <taxon>Embryophyta</taxon>
        <taxon>Tracheophyta</taxon>
        <taxon>Spermatophyta</taxon>
        <taxon>Magnoliopsida</taxon>
        <taxon>Magnoliidae</taxon>
        <taxon>Laurales</taxon>
        <taxon>Lauraceae</taxon>
        <taxon>Persea</taxon>
    </lineage>
</organism>
<reference evidence="1 2" key="1">
    <citation type="journal article" date="2022" name="Hortic Res">
        <title>A haplotype resolved chromosomal level avocado genome allows analysis of novel avocado genes.</title>
        <authorList>
            <person name="Nath O."/>
            <person name="Fletcher S.J."/>
            <person name="Hayward A."/>
            <person name="Shaw L.M."/>
            <person name="Masouleh A.K."/>
            <person name="Furtado A."/>
            <person name="Henry R.J."/>
            <person name="Mitter N."/>
        </authorList>
    </citation>
    <scope>NUCLEOTIDE SEQUENCE [LARGE SCALE GENOMIC DNA]</scope>
    <source>
        <strain evidence="2">cv. Hass</strain>
    </source>
</reference>
<evidence type="ECO:0000313" key="2">
    <source>
        <dbReference type="Proteomes" id="UP001234297"/>
    </source>
</evidence>